<feature type="domain" description="ShKT" evidence="12">
    <location>
        <begin position="263"/>
        <end position="301"/>
    </location>
</feature>
<dbReference type="GO" id="GO:0004222">
    <property type="term" value="F:metalloendopeptidase activity"/>
    <property type="evidence" value="ECO:0007669"/>
    <property type="project" value="InterPro"/>
</dbReference>
<keyword evidence="1" id="KW-0245">EGF-like domain</keyword>
<evidence type="ECO:0000313" key="15">
    <source>
        <dbReference type="Proteomes" id="UP000053766"/>
    </source>
</evidence>
<keyword evidence="2" id="KW-0645">Protease</keyword>
<dbReference type="InterPro" id="IPR000742">
    <property type="entry name" value="EGF"/>
</dbReference>
<dbReference type="InterPro" id="IPR024079">
    <property type="entry name" value="MetalloPept_cat_dom_sf"/>
</dbReference>
<keyword evidence="7" id="KW-0865">Zymogen</keyword>
<dbReference type="PROSITE" id="PS51670">
    <property type="entry name" value="SHKT"/>
    <property type="match status" value="1"/>
</dbReference>
<organism evidence="14 15">
    <name type="scientific">Dictyocaulus viviparus</name>
    <name type="common">Bovine lungworm</name>
    <dbReference type="NCBI Taxonomy" id="29172"/>
    <lineage>
        <taxon>Eukaryota</taxon>
        <taxon>Metazoa</taxon>
        <taxon>Ecdysozoa</taxon>
        <taxon>Nematoda</taxon>
        <taxon>Chromadorea</taxon>
        <taxon>Rhabditida</taxon>
        <taxon>Rhabditina</taxon>
        <taxon>Rhabditomorpha</taxon>
        <taxon>Strongyloidea</taxon>
        <taxon>Metastrongylidae</taxon>
        <taxon>Dictyocaulus</taxon>
    </lineage>
</organism>
<reference evidence="14 15" key="1">
    <citation type="submission" date="2013-11" db="EMBL/GenBank/DDBJ databases">
        <title>Draft genome of the bovine lungworm Dictyocaulus viviparus.</title>
        <authorList>
            <person name="Mitreva M."/>
        </authorList>
    </citation>
    <scope>NUCLEOTIDE SEQUENCE [LARGE SCALE GENOMIC DNA]</scope>
    <source>
        <strain evidence="14 15">HannoverDv2000</strain>
    </source>
</reference>
<keyword evidence="15" id="KW-1185">Reference proteome</keyword>
<dbReference type="PROSITE" id="PS51864">
    <property type="entry name" value="ASTACIN"/>
    <property type="match status" value="1"/>
</dbReference>
<evidence type="ECO:0000256" key="9">
    <source>
        <dbReference type="PROSITE-ProRule" id="PRU01005"/>
    </source>
</evidence>
<dbReference type="OrthoDB" id="5850256at2759"/>
<evidence type="ECO:0000256" key="6">
    <source>
        <dbReference type="ARBA" id="ARBA00023049"/>
    </source>
</evidence>
<dbReference type="Pfam" id="PF01549">
    <property type="entry name" value="ShK"/>
    <property type="match status" value="1"/>
</dbReference>
<protein>
    <submittedName>
        <fullName evidence="14">ShTK domain protein</fullName>
    </submittedName>
</protein>
<gene>
    <name evidence="14" type="ORF">DICVIV_13990</name>
</gene>
<proteinExistence type="predicted"/>
<dbReference type="Gene3D" id="1.10.10.1940">
    <property type="match status" value="1"/>
</dbReference>
<evidence type="ECO:0000313" key="14">
    <source>
        <dbReference type="EMBL" id="KJH40087.1"/>
    </source>
</evidence>
<evidence type="ECO:0000259" key="13">
    <source>
        <dbReference type="PROSITE" id="PS51864"/>
    </source>
</evidence>
<feature type="region of interest" description="Disordered" evidence="10">
    <location>
        <begin position="231"/>
        <end position="257"/>
    </location>
</feature>
<keyword evidence="6" id="KW-0482">Metalloprotease</keyword>
<evidence type="ECO:0000256" key="7">
    <source>
        <dbReference type="ARBA" id="ARBA00023145"/>
    </source>
</evidence>
<dbReference type="GO" id="GO:0046872">
    <property type="term" value="F:metal ion binding"/>
    <property type="evidence" value="ECO:0007669"/>
    <property type="project" value="UniProtKB-KW"/>
</dbReference>
<evidence type="ECO:0000256" key="8">
    <source>
        <dbReference type="ARBA" id="ARBA00023157"/>
    </source>
</evidence>
<dbReference type="PROSITE" id="PS00022">
    <property type="entry name" value="EGF_1"/>
    <property type="match status" value="1"/>
</dbReference>
<evidence type="ECO:0000256" key="2">
    <source>
        <dbReference type="ARBA" id="ARBA00022670"/>
    </source>
</evidence>
<dbReference type="Gene3D" id="3.40.390.10">
    <property type="entry name" value="Collagenase (Catalytic Domain)"/>
    <property type="match status" value="1"/>
</dbReference>
<sequence>MHYGARSVSSNGLPMMIPRHDIRYWLTLGSFTISFYDLLMMNVHYGCLDKCGGACSSNCHNGGFPHPRNCSKCVCPDGYGGDFCDERPGDCGETLIANSSFQTLDVSLGNRSDFKAKDEFSVCVYWIKAPEGSGIEVVLDNYWGGITTDGCKYTGVEIKANADKRLTGYRFCSNKNSGVQLLSPNNVVPVLIYHRVYYHKVVLSYRIDPSQAPFSQTVLPTPCPTSDPLLRSTSTIESPTTSTTSTTEIPLPTRKPIRPKTTCRDRYRFHCRRLAASGFCTSPDYDENEKREKCPATCGFCNNN</sequence>
<feature type="domain" description="CUB" evidence="11">
    <location>
        <begin position="91"/>
        <end position="217"/>
    </location>
</feature>
<evidence type="ECO:0000256" key="1">
    <source>
        <dbReference type="ARBA" id="ARBA00022536"/>
    </source>
</evidence>
<dbReference type="PANTHER" id="PTHR10127">
    <property type="entry name" value="DISCOIDIN, CUB, EGF, LAMININ , AND ZINC METALLOPROTEASE DOMAIN CONTAINING"/>
    <property type="match status" value="1"/>
</dbReference>
<evidence type="ECO:0000259" key="11">
    <source>
        <dbReference type="PROSITE" id="PS01180"/>
    </source>
</evidence>
<keyword evidence="5" id="KW-0862">Zinc</keyword>
<accession>A0A0D8X8I2</accession>
<evidence type="ECO:0000256" key="4">
    <source>
        <dbReference type="ARBA" id="ARBA00022801"/>
    </source>
</evidence>
<evidence type="ECO:0000256" key="10">
    <source>
        <dbReference type="SAM" id="MobiDB-lite"/>
    </source>
</evidence>
<dbReference type="SMART" id="SM00254">
    <property type="entry name" value="ShKT"/>
    <property type="match status" value="1"/>
</dbReference>
<dbReference type="GO" id="GO:0006508">
    <property type="term" value="P:proteolysis"/>
    <property type="evidence" value="ECO:0007669"/>
    <property type="project" value="UniProtKB-KW"/>
</dbReference>
<dbReference type="EMBL" id="KN717966">
    <property type="protein sequence ID" value="KJH40087.1"/>
    <property type="molecule type" value="Genomic_DNA"/>
</dbReference>
<evidence type="ECO:0000259" key="12">
    <source>
        <dbReference type="PROSITE" id="PS51670"/>
    </source>
</evidence>
<keyword evidence="4" id="KW-0378">Hydrolase</keyword>
<comment type="caution">
    <text evidence="9">Lacks conserved residue(s) required for the propagation of feature annotation.</text>
</comment>
<keyword evidence="8" id="KW-1015">Disulfide bond</keyword>
<dbReference type="PANTHER" id="PTHR10127:SF780">
    <property type="entry name" value="METALLOENDOPEPTIDASE"/>
    <property type="match status" value="1"/>
</dbReference>
<name>A0A0D8X8I2_DICVI</name>
<dbReference type="InterPro" id="IPR003582">
    <property type="entry name" value="ShKT_dom"/>
</dbReference>
<feature type="compositionally biased region" description="Low complexity" evidence="10">
    <location>
        <begin position="232"/>
        <end position="250"/>
    </location>
</feature>
<dbReference type="InterPro" id="IPR000859">
    <property type="entry name" value="CUB_dom"/>
</dbReference>
<dbReference type="SUPFAM" id="SSF49854">
    <property type="entry name" value="Spermadhesin, CUB domain"/>
    <property type="match status" value="1"/>
</dbReference>
<dbReference type="InterPro" id="IPR001506">
    <property type="entry name" value="Peptidase_M12A"/>
</dbReference>
<evidence type="ECO:0000256" key="5">
    <source>
        <dbReference type="ARBA" id="ARBA00022833"/>
    </source>
</evidence>
<dbReference type="PROSITE" id="PS01186">
    <property type="entry name" value="EGF_2"/>
    <property type="match status" value="1"/>
</dbReference>
<keyword evidence="3" id="KW-0479">Metal-binding</keyword>
<dbReference type="AlphaFoldDB" id="A0A0D8X8I2"/>
<dbReference type="PROSITE" id="PS01180">
    <property type="entry name" value="CUB"/>
    <property type="match status" value="1"/>
</dbReference>
<feature type="domain" description="Peptidase M12A" evidence="13">
    <location>
        <begin position="1"/>
        <end position="48"/>
    </location>
</feature>
<reference evidence="15" key="2">
    <citation type="journal article" date="2016" name="Sci. Rep.">
        <title>Dictyocaulus viviparus genome, variome and transcriptome elucidate lungworm biology and support future intervention.</title>
        <authorList>
            <person name="McNulty S.N."/>
            <person name="Strube C."/>
            <person name="Rosa B.A."/>
            <person name="Martin J.C."/>
            <person name="Tyagi R."/>
            <person name="Choi Y.J."/>
            <person name="Wang Q."/>
            <person name="Hallsworth Pepin K."/>
            <person name="Zhang X."/>
            <person name="Ozersky P."/>
            <person name="Wilson R.K."/>
            <person name="Sternberg P.W."/>
            <person name="Gasser R.B."/>
            <person name="Mitreva M."/>
        </authorList>
    </citation>
    <scope>NUCLEOTIDE SEQUENCE [LARGE SCALE GENOMIC DNA]</scope>
    <source>
        <strain evidence="15">HannoverDv2000</strain>
    </source>
</reference>
<dbReference type="Proteomes" id="UP000053766">
    <property type="component" value="Unassembled WGS sequence"/>
</dbReference>
<evidence type="ECO:0000256" key="3">
    <source>
        <dbReference type="ARBA" id="ARBA00022723"/>
    </source>
</evidence>
<dbReference type="InterPro" id="IPR035914">
    <property type="entry name" value="Sperma_CUB_dom_sf"/>
</dbReference>